<gene>
    <name evidence="6" type="primary">cysG_2</name>
    <name evidence="6" type="ORF">NCTC11214_01345</name>
</gene>
<dbReference type="Gene3D" id="3.40.50.720">
    <property type="entry name" value="NAD(P)-binding Rossmann-like Domain"/>
    <property type="match status" value="1"/>
</dbReference>
<dbReference type="RefSeq" id="WP_338419271.1">
    <property type="nucleotide sequence ID" value="NZ_LR134117.1"/>
</dbReference>
<keyword evidence="3" id="KW-0560">Oxidoreductase</keyword>
<dbReference type="GO" id="GO:0043115">
    <property type="term" value="F:precorrin-2 dehydrogenase activity"/>
    <property type="evidence" value="ECO:0007669"/>
    <property type="project" value="UniProtKB-EC"/>
</dbReference>
<dbReference type="EMBL" id="LR134117">
    <property type="protein sequence ID" value="VDZ54248.1"/>
    <property type="molecule type" value="Genomic_DNA"/>
</dbReference>
<name>A0A3S4DVS3_SEROD</name>
<evidence type="ECO:0000256" key="4">
    <source>
        <dbReference type="ARBA" id="ARBA00023027"/>
    </source>
</evidence>
<dbReference type="GO" id="GO:0019354">
    <property type="term" value="P:siroheme biosynthetic process"/>
    <property type="evidence" value="ECO:0007669"/>
    <property type="project" value="InterPro"/>
</dbReference>
<dbReference type="KEGG" id="sof:NCTC11214_01345"/>
<dbReference type="PANTHER" id="PTHR35330">
    <property type="entry name" value="SIROHEME BIOSYNTHESIS PROTEIN MET8"/>
    <property type="match status" value="1"/>
</dbReference>
<dbReference type="PANTHER" id="PTHR35330:SF1">
    <property type="entry name" value="SIROHEME BIOSYNTHESIS PROTEIN MET8"/>
    <property type="match status" value="1"/>
</dbReference>
<sequence length="113" mass="12405">MGGGEVAERKARLLLDAGAALTVNASQFNPQFRQWATEGRLTLVVGEFNADLLVGKWLAIAATDRVEVNRPGLSVRQSATGFLQCGGRSETCQFHYAVDYRPVADHGCRLLRW</sequence>
<dbReference type="InterPro" id="IPR028161">
    <property type="entry name" value="Met8-like"/>
</dbReference>
<protein>
    <recommendedName>
        <fullName evidence="2">precorrin-2 dehydrogenase</fullName>
        <ecNumber evidence="2">1.3.1.76</ecNumber>
    </recommendedName>
</protein>
<evidence type="ECO:0000256" key="5">
    <source>
        <dbReference type="ARBA" id="ARBA00023244"/>
    </source>
</evidence>
<keyword evidence="5" id="KW-0627">Porphyrin biosynthesis</keyword>
<organism evidence="6 7">
    <name type="scientific">Serratia odorifera</name>
    <dbReference type="NCBI Taxonomy" id="618"/>
    <lineage>
        <taxon>Bacteria</taxon>
        <taxon>Pseudomonadati</taxon>
        <taxon>Pseudomonadota</taxon>
        <taxon>Gammaproteobacteria</taxon>
        <taxon>Enterobacterales</taxon>
        <taxon>Yersiniaceae</taxon>
        <taxon>Serratia</taxon>
    </lineage>
</organism>
<keyword evidence="4" id="KW-0520">NAD</keyword>
<evidence type="ECO:0000256" key="1">
    <source>
        <dbReference type="ARBA" id="ARBA00005010"/>
    </source>
</evidence>
<comment type="pathway">
    <text evidence="1">Porphyrin-containing compound metabolism; siroheme biosynthesis; sirohydrochlorin from precorrin-2: step 1/1.</text>
</comment>
<reference evidence="6 7" key="1">
    <citation type="submission" date="2018-12" db="EMBL/GenBank/DDBJ databases">
        <authorList>
            <consortium name="Pathogen Informatics"/>
        </authorList>
    </citation>
    <scope>NUCLEOTIDE SEQUENCE [LARGE SCALE GENOMIC DNA]</scope>
    <source>
        <strain evidence="6 7">NCTC11214</strain>
    </source>
</reference>
<dbReference type="EC" id="1.3.1.76" evidence="2"/>
<dbReference type="GO" id="GO:0004325">
    <property type="term" value="F:ferrochelatase activity"/>
    <property type="evidence" value="ECO:0007669"/>
    <property type="project" value="InterPro"/>
</dbReference>
<accession>A0A3S4DVS3</accession>
<dbReference type="SUPFAM" id="SSF51735">
    <property type="entry name" value="NAD(P)-binding Rossmann-fold domains"/>
    <property type="match status" value="1"/>
</dbReference>
<proteinExistence type="predicted"/>
<evidence type="ECO:0000256" key="2">
    <source>
        <dbReference type="ARBA" id="ARBA00012400"/>
    </source>
</evidence>
<dbReference type="Proteomes" id="UP000281391">
    <property type="component" value="Chromosome"/>
</dbReference>
<dbReference type="AlphaFoldDB" id="A0A3S4DVS3"/>
<evidence type="ECO:0000256" key="3">
    <source>
        <dbReference type="ARBA" id="ARBA00023002"/>
    </source>
</evidence>
<evidence type="ECO:0000313" key="6">
    <source>
        <dbReference type="EMBL" id="VDZ54248.1"/>
    </source>
</evidence>
<evidence type="ECO:0000313" key="7">
    <source>
        <dbReference type="Proteomes" id="UP000281391"/>
    </source>
</evidence>
<dbReference type="InterPro" id="IPR036291">
    <property type="entry name" value="NAD(P)-bd_dom_sf"/>
</dbReference>
<dbReference type="Pfam" id="PF13241">
    <property type="entry name" value="NAD_binding_7"/>
    <property type="match status" value="1"/>
</dbReference>